<dbReference type="Proteomes" id="UP000050525">
    <property type="component" value="Unassembled WGS sequence"/>
</dbReference>
<evidence type="ECO:0000313" key="1">
    <source>
        <dbReference type="EMBL" id="KYO45552.1"/>
    </source>
</evidence>
<protein>
    <submittedName>
        <fullName evidence="1">Uncharacterized protein</fullName>
    </submittedName>
</protein>
<accession>A0A151P943</accession>
<proteinExistence type="predicted"/>
<reference evidence="1 2" key="1">
    <citation type="journal article" date="2012" name="Genome Biol.">
        <title>Sequencing three crocodilian genomes to illuminate the evolution of archosaurs and amniotes.</title>
        <authorList>
            <person name="St John J.A."/>
            <person name="Braun E.L."/>
            <person name="Isberg S.R."/>
            <person name="Miles L.G."/>
            <person name="Chong A.Y."/>
            <person name="Gongora J."/>
            <person name="Dalzell P."/>
            <person name="Moran C."/>
            <person name="Bed'hom B."/>
            <person name="Abzhanov A."/>
            <person name="Burgess S.C."/>
            <person name="Cooksey A.M."/>
            <person name="Castoe T.A."/>
            <person name="Crawford N.G."/>
            <person name="Densmore L.D."/>
            <person name="Drew J.C."/>
            <person name="Edwards S.V."/>
            <person name="Faircloth B.C."/>
            <person name="Fujita M.K."/>
            <person name="Greenwold M.J."/>
            <person name="Hoffmann F.G."/>
            <person name="Howard J.M."/>
            <person name="Iguchi T."/>
            <person name="Janes D.E."/>
            <person name="Khan S.Y."/>
            <person name="Kohno S."/>
            <person name="de Koning A.J."/>
            <person name="Lance S.L."/>
            <person name="McCarthy F.M."/>
            <person name="McCormack J.E."/>
            <person name="Merchant M.E."/>
            <person name="Peterson D.G."/>
            <person name="Pollock D.D."/>
            <person name="Pourmand N."/>
            <person name="Raney B.J."/>
            <person name="Roessler K.A."/>
            <person name="Sanford J.R."/>
            <person name="Sawyer R.H."/>
            <person name="Schmidt C.J."/>
            <person name="Triplett E.W."/>
            <person name="Tuberville T.D."/>
            <person name="Venegas-Anaya M."/>
            <person name="Howard J.T."/>
            <person name="Jarvis E.D."/>
            <person name="Guillette L.J.Jr."/>
            <person name="Glenn T.C."/>
            <person name="Green R.E."/>
            <person name="Ray D.A."/>
        </authorList>
    </citation>
    <scope>NUCLEOTIDE SEQUENCE [LARGE SCALE GENOMIC DNA]</scope>
    <source>
        <strain evidence="1">KSC_2009_1</strain>
    </source>
</reference>
<keyword evidence="2" id="KW-1185">Reference proteome</keyword>
<dbReference type="EMBL" id="AKHW03000563">
    <property type="protein sequence ID" value="KYO45552.1"/>
    <property type="molecule type" value="Genomic_DNA"/>
</dbReference>
<comment type="caution">
    <text evidence="1">The sequence shown here is derived from an EMBL/GenBank/DDBJ whole genome shotgun (WGS) entry which is preliminary data.</text>
</comment>
<name>A0A151P943_ALLMI</name>
<dbReference type="AlphaFoldDB" id="A0A151P943"/>
<organism evidence="1 2">
    <name type="scientific">Alligator mississippiensis</name>
    <name type="common">American alligator</name>
    <dbReference type="NCBI Taxonomy" id="8496"/>
    <lineage>
        <taxon>Eukaryota</taxon>
        <taxon>Metazoa</taxon>
        <taxon>Chordata</taxon>
        <taxon>Craniata</taxon>
        <taxon>Vertebrata</taxon>
        <taxon>Euteleostomi</taxon>
        <taxon>Archelosauria</taxon>
        <taxon>Archosauria</taxon>
        <taxon>Crocodylia</taxon>
        <taxon>Alligatoridae</taxon>
        <taxon>Alligatorinae</taxon>
        <taxon>Alligator</taxon>
    </lineage>
</organism>
<gene>
    <name evidence="1" type="ORF">Y1Q_0015192</name>
</gene>
<sequence>MFILQEVAKECRKRKKPPLENIQPRSRCSPVHGRAGVTSSMYVKHLQMQLLIYVNLQYYPGLPGYQHLSYERNMGRYDKKDHKYSQLPSY</sequence>
<evidence type="ECO:0000313" key="2">
    <source>
        <dbReference type="Proteomes" id="UP000050525"/>
    </source>
</evidence>